<dbReference type="EMBL" id="GGEC01048720">
    <property type="protein sequence ID" value="MBX29204.1"/>
    <property type="molecule type" value="Transcribed_RNA"/>
</dbReference>
<dbReference type="AlphaFoldDB" id="A0A2P2MG76"/>
<organism evidence="1">
    <name type="scientific">Rhizophora mucronata</name>
    <name type="common">Asiatic mangrove</name>
    <dbReference type="NCBI Taxonomy" id="61149"/>
    <lineage>
        <taxon>Eukaryota</taxon>
        <taxon>Viridiplantae</taxon>
        <taxon>Streptophyta</taxon>
        <taxon>Embryophyta</taxon>
        <taxon>Tracheophyta</taxon>
        <taxon>Spermatophyta</taxon>
        <taxon>Magnoliopsida</taxon>
        <taxon>eudicotyledons</taxon>
        <taxon>Gunneridae</taxon>
        <taxon>Pentapetalae</taxon>
        <taxon>rosids</taxon>
        <taxon>fabids</taxon>
        <taxon>Malpighiales</taxon>
        <taxon>Rhizophoraceae</taxon>
        <taxon>Rhizophora</taxon>
    </lineage>
</organism>
<accession>A0A2P2MG76</accession>
<reference evidence="1" key="1">
    <citation type="submission" date="2018-02" db="EMBL/GenBank/DDBJ databases">
        <title>Rhizophora mucronata_Transcriptome.</title>
        <authorList>
            <person name="Meera S.P."/>
            <person name="Sreeshan A."/>
            <person name="Augustine A."/>
        </authorList>
    </citation>
    <scope>NUCLEOTIDE SEQUENCE</scope>
    <source>
        <tissue evidence="1">Leaf</tissue>
    </source>
</reference>
<name>A0A2P2MG76_RHIMU</name>
<protein>
    <submittedName>
        <fullName evidence="1">Uncharacterized protein</fullName>
    </submittedName>
</protein>
<sequence>MAFGDQFSGSVRYKMSSQCCTEGICLNAFGTFPLVYLLRNLLTLHNLQKLIMNRLAVFQFHSFKERYFLSRILYGQYFSKENANTFCKRY</sequence>
<proteinExistence type="predicted"/>
<evidence type="ECO:0000313" key="1">
    <source>
        <dbReference type="EMBL" id="MBX29204.1"/>
    </source>
</evidence>